<feature type="signal peptide" evidence="1">
    <location>
        <begin position="1"/>
        <end position="20"/>
    </location>
</feature>
<dbReference type="EMBL" id="CYRX01000010">
    <property type="protein sequence ID" value="CUH59553.1"/>
    <property type="molecule type" value="Genomic_DNA"/>
</dbReference>
<reference evidence="2 3" key="1">
    <citation type="submission" date="2015-09" db="EMBL/GenBank/DDBJ databases">
        <authorList>
            <consortium name="Swine Surveillance"/>
        </authorList>
    </citation>
    <scope>NUCLEOTIDE SEQUENCE [LARGE SCALE GENOMIC DNA]</scope>
    <source>
        <strain evidence="2 3">CECT 5294</strain>
    </source>
</reference>
<accession>A0A0P1EX59</accession>
<gene>
    <name evidence="2" type="ORF">THS5294_00839</name>
</gene>
<dbReference type="STRING" id="266809.PM03_04535"/>
<protein>
    <submittedName>
        <fullName evidence="2">Uncharacterized protein</fullName>
    </submittedName>
</protein>
<name>A0A0P1EX59_9RHOB</name>
<dbReference type="AlphaFoldDB" id="A0A0P1EX59"/>
<organism evidence="2 3">
    <name type="scientific">Thalassobacter stenotrophicus</name>
    <dbReference type="NCBI Taxonomy" id="266809"/>
    <lineage>
        <taxon>Bacteria</taxon>
        <taxon>Pseudomonadati</taxon>
        <taxon>Pseudomonadota</taxon>
        <taxon>Alphaproteobacteria</taxon>
        <taxon>Rhodobacterales</taxon>
        <taxon>Roseobacteraceae</taxon>
        <taxon>Thalassobacter</taxon>
    </lineage>
</organism>
<dbReference type="RefSeq" id="WP_058122727.1">
    <property type="nucleotide sequence ID" value="NZ_CYRX01000010.1"/>
</dbReference>
<sequence>MLRQLGLAALMALMAGGAQAMICTFEAECFEQDGCMDSGFGFEVTTSDAGTLQFVTEFGDLDVVWSSDDIGTFSGLATGAGADYFLTTGSEGARLSVHLDGPVAVTYIGQCEGGL</sequence>
<dbReference type="Proteomes" id="UP000051298">
    <property type="component" value="Unassembled WGS sequence"/>
</dbReference>
<evidence type="ECO:0000313" key="2">
    <source>
        <dbReference type="EMBL" id="CUH59553.1"/>
    </source>
</evidence>
<evidence type="ECO:0000256" key="1">
    <source>
        <dbReference type="SAM" id="SignalP"/>
    </source>
</evidence>
<keyword evidence="1" id="KW-0732">Signal</keyword>
<evidence type="ECO:0000313" key="3">
    <source>
        <dbReference type="Proteomes" id="UP000051298"/>
    </source>
</evidence>
<feature type="chain" id="PRO_5006062007" evidence="1">
    <location>
        <begin position="21"/>
        <end position="115"/>
    </location>
</feature>
<proteinExistence type="predicted"/>